<proteinExistence type="predicted"/>
<dbReference type="EMBL" id="VJMJ01000017">
    <property type="protein sequence ID" value="KAF0743423.1"/>
    <property type="molecule type" value="Genomic_DNA"/>
</dbReference>
<name>A0A6G0XSG3_9STRA</name>
<keyword evidence="2" id="KW-1185">Reference proteome</keyword>
<accession>A0A6G0XSG3</accession>
<reference evidence="1 2" key="1">
    <citation type="submission" date="2019-07" db="EMBL/GenBank/DDBJ databases">
        <title>Genomics analysis of Aphanomyces spp. identifies a new class of oomycete effector associated with host adaptation.</title>
        <authorList>
            <person name="Gaulin E."/>
        </authorList>
    </citation>
    <scope>NUCLEOTIDE SEQUENCE [LARGE SCALE GENOMIC DNA]</scope>
    <source>
        <strain evidence="1 2">ATCC 201684</strain>
    </source>
</reference>
<organism evidence="1 2">
    <name type="scientific">Aphanomyces euteiches</name>
    <dbReference type="NCBI Taxonomy" id="100861"/>
    <lineage>
        <taxon>Eukaryota</taxon>
        <taxon>Sar</taxon>
        <taxon>Stramenopiles</taxon>
        <taxon>Oomycota</taxon>
        <taxon>Saprolegniomycetes</taxon>
        <taxon>Saprolegniales</taxon>
        <taxon>Verrucalvaceae</taxon>
        <taxon>Aphanomyces</taxon>
    </lineage>
</organism>
<sequence>MWPRMMRIAQSAYAQKFGKELGSSLYQEGVVQAINKFKMGDKQSSGYQQVITPYQYPASLPKIKASSGSVGVPKRAKRAMFRRVAKQVGETLYQEGVKKAGQVLTTPETIPPLPRTVTPNRIPAYSQSGQIGVPPKTKRFGF</sequence>
<evidence type="ECO:0000313" key="1">
    <source>
        <dbReference type="EMBL" id="KAF0743423.1"/>
    </source>
</evidence>
<evidence type="ECO:0000313" key="2">
    <source>
        <dbReference type="Proteomes" id="UP000481153"/>
    </source>
</evidence>
<dbReference type="AlphaFoldDB" id="A0A6G0XSG3"/>
<protein>
    <submittedName>
        <fullName evidence="1">Uncharacterized protein</fullName>
    </submittedName>
</protein>
<dbReference type="Proteomes" id="UP000481153">
    <property type="component" value="Unassembled WGS sequence"/>
</dbReference>
<comment type="caution">
    <text evidence="1">The sequence shown here is derived from an EMBL/GenBank/DDBJ whole genome shotgun (WGS) entry which is preliminary data.</text>
</comment>
<gene>
    <name evidence="1" type="ORF">Ae201684_001895</name>
</gene>